<feature type="compositionally biased region" description="Basic and acidic residues" evidence="1">
    <location>
        <begin position="122"/>
        <end position="139"/>
    </location>
</feature>
<sequence length="149" mass="17573">MSTTLKEMAALRDHSKDIFKDEGGKMKRELFINPHFLEGVLSCFHPYFARLKPLVREWWRILVCTYNTYNNVTQAIIHDHILGLLNKHLELIEAGEGDMKPTEAETSWDAKMLEMEELKRRKEDLRTLNESPWKTREQDESPNGEQDTR</sequence>
<organism evidence="2 3">
    <name type="scientific">Antrodiella citrinella</name>
    <dbReference type="NCBI Taxonomy" id="2447956"/>
    <lineage>
        <taxon>Eukaryota</taxon>
        <taxon>Fungi</taxon>
        <taxon>Dikarya</taxon>
        <taxon>Basidiomycota</taxon>
        <taxon>Agaricomycotina</taxon>
        <taxon>Agaricomycetes</taxon>
        <taxon>Polyporales</taxon>
        <taxon>Steccherinaceae</taxon>
        <taxon>Antrodiella</taxon>
    </lineage>
</organism>
<proteinExistence type="predicted"/>
<dbReference type="Proteomes" id="UP000308730">
    <property type="component" value="Unassembled WGS sequence"/>
</dbReference>
<dbReference type="OrthoDB" id="2686844at2759"/>
<feature type="region of interest" description="Disordered" evidence="1">
    <location>
        <begin position="122"/>
        <end position="149"/>
    </location>
</feature>
<reference evidence="2 3" key="1">
    <citation type="submission" date="2019-02" db="EMBL/GenBank/DDBJ databases">
        <title>Genome sequencing of the rare red list fungi Antrodiella citrinella (Flaviporus citrinellus).</title>
        <authorList>
            <person name="Buettner E."/>
            <person name="Kellner H."/>
        </authorList>
    </citation>
    <scope>NUCLEOTIDE SEQUENCE [LARGE SCALE GENOMIC DNA]</scope>
    <source>
        <strain evidence="2 3">DSM 108506</strain>
    </source>
</reference>
<evidence type="ECO:0000313" key="3">
    <source>
        <dbReference type="Proteomes" id="UP000308730"/>
    </source>
</evidence>
<name>A0A4S4LYE6_9APHY</name>
<dbReference type="EMBL" id="SGPM01000639">
    <property type="protein sequence ID" value="THH17654.1"/>
    <property type="molecule type" value="Genomic_DNA"/>
</dbReference>
<protein>
    <submittedName>
        <fullName evidence="2">Uncharacterized protein</fullName>
    </submittedName>
</protein>
<evidence type="ECO:0000256" key="1">
    <source>
        <dbReference type="SAM" id="MobiDB-lite"/>
    </source>
</evidence>
<comment type="caution">
    <text evidence="2">The sequence shown here is derived from an EMBL/GenBank/DDBJ whole genome shotgun (WGS) entry which is preliminary data.</text>
</comment>
<keyword evidence="3" id="KW-1185">Reference proteome</keyword>
<accession>A0A4S4LYE6</accession>
<gene>
    <name evidence="2" type="ORF">EUX98_g9088</name>
</gene>
<dbReference type="AlphaFoldDB" id="A0A4S4LYE6"/>
<evidence type="ECO:0000313" key="2">
    <source>
        <dbReference type="EMBL" id="THH17654.1"/>
    </source>
</evidence>